<protein>
    <submittedName>
        <fullName evidence="7">FabD/lysophospholipase-like protein</fullName>
    </submittedName>
</protein>
<sequence>MAEPLRLLSLDGGGVRGLSTIKILKHMMTMISNERGRQVNPWEVFDMMGGTSTGGLLAIMLGRLRMSVDECEEAYLDLSRNIFKSRRTESNIFGRGSDFLQANGKFSTEELEAAIKGIVRSKSNTEDTLLREDSAPPCRVFVCAATASTSTHTNLRSYKTRFLPDFNSEKCTIWEACRATSAATGFFEPITIGSCGQRFIDGAITYNNPVQLVYNEAQDIFGQSRADNAILVSIGTGRGPLKPFQGNLKNIVEAMKKLMTDSQKAHDDFSNSHHSMVDRNLFFRFNVYPGLEDVGLHEYAQVGKIESATEDYLKNGDTLRVFNRCIRMLLLEPQGSTVDLRSPELFDTTRTPLTPTVPGSRGEPEFQEHPIPSLEPTRTISTAPTSADERVAHLLRAQYSDPSRFCM</sequence>
<feature type="short sequence motif" description="GXGXXG" evidence="4">
    <location>
        <begin position="12"/>
        <end position="17"/>
    </location>
</feature>
<evidence type="ECO:0000256" key="3">
    <source>
        <dbReference type="ARBA" id="ARBA00023098"/>
    </source>
</evidence>
<proteinExistence type="predicted"/>
<evidence type="ECO:0000256" key="4">
    <source>
        <dbReference type="PROSITE-ProRule" id="PRU01161"/>
    </source>
</evidence>
<name>A0A2J6T5N6_9HELO</name>
<keyword evidence="1 4" id="KW-0378">Hydrolase</keyword>
<feature type="compositionally biased region" description="Polar residues" evidence="5">
    <location>
        <begin position="376"/>
        <end position="385"/>
    </location>
</feature>
<keyword evidence="3 4" id="KW-0443">Lipid metabolism</keyword>
<evidence type="ECO:0000256" key="2">
    <source>
        <dbReference type="ARBA" id="ARBA00022963"/>
    </source>
</evidence>
<evidence type="ECO:0000313" key="7">
    <source>
        <dbReference type="EMBL" id="PMD58325.1"/>
    </source>
</evidence>
<dbReference type="GO" id="GO:0016020">
    <property type="term" value="C:membrane"/>
    <property type="evidence" value="ECO:0007669"/>
    <property type="project" value="TreeGrafter"/>
</dbReference>
<gene>
    <name evidence="7" type="ORF">K444DRAFT_435079</name>
</gene>
<dbReference type="GO" id="GO:0047499">
    <property type="term" value="F:calcium-independent phospholipase A2 activity"/>
    <property type="evidence" value="ECO:0007669"/>
    <property type="project" value="TreeGrafter"/>
</dbReference>
<feature type="region of interest" description="Disordered" evidence="5">
    <location>
        <begin position="347"/>
        <end position="385"/>
    </location>
</feature>
<dbReference type="PANTHER" id="PTHR24185">
    <property type="entry name" value="CALCIUM-INDEPENDENT PHOSPHOLIPASE A2-GAMMA"/>
    <property type="match status" value="1"/>
</dbReference>
<dbReference type="RefSeq" id="XP_024735229.1">
    <property type="nucleotide sequence ID" value="XM_024872799.1"/>
</dbReference>
<feature type="short sequence motif" description="GXSXG" evidence="4">
    <location>
        <begin position="50"/>
        <end position="54"/>
    </location>
</feature>
<evidence type="ECO:0000256" key="1">
    <source>
        <dbReference type="ARBA" id="ARBA00022801"/>
    </source>
</evidence>
<dbReference type="InterPro" id="IPR002641">
    <property type="entry name" value="PNPLA_dom"/>
</dbReference>
<dbReference type="GO" id="GO:0019369">
    <property type="term" value="P:arachidonate metabolic process"/>
    <property type="evidence" value="ECO:0007669"/>
    <property type="project" value="TreeGrafter"/>
</dbReference>
<evidence type="ECO:0000313" key="8">
    <source>
        <dbReference type="Proteomes" id="UP000235371"/>
    </source>
</evidence>
<dbReference type="PANTHER" id="PTHR24185:SF1">
    <property type="entry name" value="CALCIUM-INDEPENDENT PHOSPHOLIPASE A2-GAMMA"/>
    <property type="match status" value="1"/>
</dbReference>
<dbReference type="Pfam" id="PF01734">
    <property type="entry name" value="Patatin"/>
    <property type="match status" value="1"/>
</dbReference>
<dbReference type="Gene3D" id="3.40.1090.10">
    <property type="entry name" value="Cytosolic phospholipase A2 catalytic domain"/>
    <property type="match status" value="1"/>
</dbReference>
<reference evidence="7 8" key="1">
    <citation type="submission" date="2016-04" db="EMBL/GenBank/DDBJ databases">
        <title>A degradative enzymes factory behind the ericoid mycorrhizal symbiosis.</title>
        <authorList>
            <consortium name="DOE Joint Genome Institute"/>
            <person name="Martino E."/>
            <person name="Morin E."/>
            <person name="Grelet G."/>
            <person name="Kuo A."/>
            <person name="Kohler A."/>
            <person name="Daghino S."/>
            <person name="Barry K."/>
            <person name="Choi C."/>
            <person name="Cichocki N."/>
            <person name="Clum A."/>
            <person name="Copeland A."/>
            <person name="Hainaut M."/>
            <person name="Haridas S."/>
            <person name="Labutti K."/>
            <person name="Lindquist E."/>
            <person name="Lipzen A."/>
            <person name="Khouja H.-R."/>
            <person name="Murat C."/>
            <person name="Ohm R."/>
            <person name="Olson A."/>
            <person name="Spatafora J."/>
            <person name="Veneault-Fourrey C."/>
            <person name="Henrissat B."/>
            <person name="Grigoriev I."/>
            <person name="Martin F."/>
            <person name="Perotto S."/>
        </authorList>
    </citation>
    <scope>NUCLEOTIDE SEQUENCE [LARGE SCALE GENOMIC DNA]</scope>
    <source>
        <strain evidence="7 8">E</strain>
    </source>
</reference>
<dbReference type="InterPro" id="IPR016035">
    <property type="entry name" value="Acyl_Trfase/lysoPLipase"/>
</dbReference>
<dbReference type="AlphaFoldDB" id="A0A2J6T5N6"/>
<dbReference type="GeneID" id="36580879"/>
<keyword evidence="2 4" id="KW-0442">Lipid degradation</keyword>
<evidence type="ECO:0000256" key="5">
    <source>
        <dbReference type="SAM" id="MobiDB-lite"/>
    </source>
</evidence>
<keyword evidence="8" id="KW-1185">Reference proteome</keyword>
<dbReference type="SUPFAM" id="SSF52151">
    <property type="entry name" value="FabD/lysophospholipase-like"/>
    <property type="match status" value="1"/>
</dbReference>
<accession>A0A2J6T5N6</accession>
<dbReference type="OrthoDB" id="1658288at2759"/>
<dbReference type="EMBL" id="KZ613825">
    <property type="protein sequence ID" value="PMD58325.1"/>
    <property type="molecule type" value="Genomic_DNA"/>
</dbReference>
<dbReference type="GO" id="GO:0046486">
    <property type="term" value="P:glycerolipid metabolic process"/>
    <property type="evidence" value="ECO:0007669"/>
    <property type="project" value="UniProtKB-ARBA"/>
</dbReference>
<dbReference type="Proteomes" id="UP000235371">
    <property type="component" value="Unassembled WGS sequence"/>
</dbReference>
<feature type="short sequence motif" description="DGA/G" evidence="4">
    <location>
        <begin position="201"/>
        <end position="203"/>
    </location>
</feature>
<evidence type="ECO:0000259" key="6">
    <source>
        <dbReference type="PROSITE" id="PS51635"/>
    </source>
</evidence>
<feature type="active site" description="Proton acceptor" evidence="4">
    <location>
        <position position="201"/>
    </location>
</feature>
<dbReference type="InParanoid" id="A0A2J6T5N6"/>
<dbReference type="PROSITE" id="PS51635">
    <property type="entry name" value="PNPLA"/>
    <property type="match status" value="1"/>
</dbReference>
<organism evidence="7 8">
    <name type="scientific">Hyaloscypha bicolor E</name>
    <dbReference type="NCBI Taxonomy" id="1095630"/>
    <lineage>
        <taxon>Eukaryota</taxon>
        <taxon>Fungi</taxon>
        <taxon>Dikarya</taxon>
        <taxon>Ascomycota</taxon>
        <taxon>Pezizomycotina</taxon>
        <taxon>Leotiomycetes</taxon>
        <taxon>Helotiales</taxon>
        <taxon>Hyaloscyphaceae</taxon>
        <taxon>Hyaloscypha</taxon>
        <taxon>Hyaloscypha bicolor</taxon>
    </lineage>
</organism>
<dbReference type="CDD" id="cd07216">
    <property type="entry name" value="Pat17_PNPLA8_PNPLA9_like3"/>
    <property type="match status" value="1"/>
</dbReference>
<feature type="domain" description="PNPLA" evidence="6">
    <location>
        <begin position="8"/>
        <end position="214"/>
    </location>
</feature>
<dbReference type="GO" id="GO:0016042">
    <property type="term" value="P:lipid catabolic process"/>
    <property type="evidence" value="ECO:0007669"/>
    <property type="project" value="UniProtKB-UniRule"/>
</dbReference>
<feature type="active site" description="Nucleophile" evidence="4">
    <location>
        <position position="52"/>
    </location>
</feature>